<reference evidence="1" key="1">
    <citation type="journal article" date="2020" name="Stud. Mycol.">
        <title>101 Dothideomycetes genomes: a test case for predicting lifestyles and emergence of pathogens.</title>
        <authorList>
            <person name="Haridas S."/>
            <person name="Albert R."/>
            <person name="Binder M."/>
            <person name="Bloem J."/>
            <person name="Labutti K."/>
            <person name="Salamov A."/>
            <person name="Andreopoulos B."/>
            <person name="Baker S."/>
            <person name="Barry K."/>
            <person name="Bills G."/>
            <person name="Bluhm B."/>
            <person name="Cannon C."/>
            <person name="Castanera R."/>
            <person name="Culley D."/>
            <person name="Daum C."/>
            <person name="Ezra D."/>
            <person name="Gonzalez J."/>
            <person name="Henrissat B."/>
            <person name="Kuo A."/>
            <person name="Liang C."/>
            <person name="Lipzen A."/>
            <person name="Lutzoni F."/>
            <person name="Magnuson J."/>
            <person name="Mondo S."/>
            <person name="Nolan M."/>
            <person name="Ohm R."/>
            <person name="Pangilinan J."/>
            <person name="Park H.-J."/>
            <person name="Ramirez L."/>
            <person name="Alfaro M."/>
            <person name="Sun H."/>
            <person name="Tritt A."/>
            <person name="Yoshinaga Y."/>
            <person name="Zwiers L.-H."/>
            <person name="Turgeon B."/>
            <person name="Goodwin S."/>
            <person name="Spatafora J."/>
            <person name="Crous P."/>
            <person name="Grigoriev I."/>
        </authorList>
    </citation>
    <scope>NUCLEOTIDE SEQUENCE</scope>
    <source>
        <strain evidence="1">ATCC 200398</strain>
    </source>
</reference>
<sequence>MAEVSTYDYIIIGGGTAGLVLANRLSEDPRLSVAVVEAGGDASGDPRIAIPGLWARALDSELLLTSPQVELGDRIIGHAKGRVLGGSTIRKPFPYLQKAFTLSLPGDETASHLSTPWAEDFARSATGPVEGSFPRVKEDLIGKAWVEAICTLRYPLSNSPFGGHSIGPYNAASTVDPATKKRSSSTTAYYVLASGRPNLKDFYNCLVTKILLDQADTSTGEWIATGVEFSENGTERALRTNLAVVLSAGALNSPKLLALSGIGDPEVLQSHQIEVKIANPYIGTNLQDHILTSISFEAKEGVFTGDDLLRQDPTAIELAMNLYQAHKAGPFCSSGVSSFAYLPTVELVEAPLERDIILAELARTSTNHPLDSTRIQFVQKLLQGADEGTGQYFIFLAQSTSGNFITLLVTLSHPLSTGSVHISSAEATAEPAIDHQYLSNPIDMELHSRHVRYLGTIAASAPMASLLKPNGRRQHESAFLNADLDKAKELVKVGSTTKWHSAGPCAMAPRDKGGVVDENLHVYGAKNLRVVDASVFPLVPQRNTRSLVYAVAERASDIIKDEFGYINM</sequence>
<dbReference type="Proteomes" id="UP000799755">
    <property type="component" value="Unassembled WGS sequence"/>
</dbReference>
<protein>
    <submittedName>
        <fullName evidence="1">Glucose-methanol-choline oxidoreductase-like protein</fullName>
    </submittedName>
</protein>
<evidence type="ECO:0000313" key="1">
    <source>
        <dbReference type="EMBL" id="KAF2463956.1"/>
    </source>
</evidence>
<name>A0ACB6QCS8_9PLEO</name>
<gene>
    <name evidence="1" type="ORF">BDR25DRAFT_329416</name>
</gene>
<keyword evidence="2" id="KW-1185">Reference proteome</keyword>
<dbReference type="EMBL" id="MU003542">
    <property type="protein sequence ID" value="KAF2463956.1"/>
    <property type="molecule type" value="Genomic_DNA"/>
</dbReference>
<accession>A0ACB6QCS8</accession>
<organism evidence="1 2">
    <name type="scientific">Lindgomyces ingoldianus</name>
    <dbReference type="NCBI Taxonomy" id="673940"/>
    <lineage>
        <taxon>Eukaryota</taxon>
        <taxon>Fungi</taxon>
        <taxon>Dikarya</taxon>
        <taxon>Ascomycota</taxon>
        <taxon>Pezizomycotina</taxon>
        <taxon>Dothideomycetes</taxon>
        <taxon>Pleosporomycetidae</taxon>
        <taxon>Pleosporales</taxon>
        <taxon>Lindgomycetaceae</taxon>
        <taxon>Lindgomyces</taxon>
    </lineage>
</organism>
<proteinExistence type="predicted"/>
<evidence type="ECO:0000313" key="2">
    <source>
        <dbReference type="Proteomes" id="UP000799755"/>
    </source>
</evidence>
<comment type="caution">
    <text evidence="1">The sequence shown here is derived from an EMBL/GenBank/DDBJ whole genome shotgun (WGS) entry which is preliminary data.</text>
</comment>